<dbReference type="GO" id="GO:0046982">
    <property type="term" value="F:protein heterodimerization activity"/>
    <property type="evidence" value="ECO:0007669"/>
    <property type="project" value="InterPro"/>
</dbReference>
<dbReference type="GO" id="GO:0030488">
    <property type="term" value="P:tRNA methylation"/>
    <property type="evidence" value="ECO:0007669"/>
    <property type="project" value="TreeGrafter"/>
</dbReference>
<dbReference type="EnsemblProtists" id="EKX54959">
    <property type="protein sequence ID" value="EKX54959"/>
    <property type="gene ID" value="GUITHDRAFT_62907"/>
</dbReference>
<dbReference type="OrthoDB" id="2187549at2759"/>
<reference evidence="2 4" key="1">
    <citation type="journal article" date="2012" name="Nature">
        <title>Algal genomes reveal evolutionary mosaicism and the fate of nucleomorphs.</title>
        <authorList>
            <consortium name="DOE Joint Genome Institute"/>
            <person name="Curtis B.A."/>
            <person name="Tanifuji G."/>
            <person name="Burki F."/>
            <person name="Gruber A."/>
            <person name="Irimia M."/>
            <person name="Maruyama S."/>
            <person name="Arias M.C."/>
            <person name="Ball S.G."/>
            <person name="Gile G.H."/>
            <person name="Hirakawa Y."/>
            <person name="Hopkins J.F."/>
            <person name="Kuo A."/>
            <person name="Rensing S.A."/>
            <person name="Schmutz J."/>
            <person name="Symeonidi A."/>
            <person name="Elias M."/>
            <person name="Eveleigh R.J."/>
            <person name="Herman E.K."/>
            <person name="Klute M.J."/>
            <person name="Nakayama T."/>
            <person name="Obornik M."/>
            <person name="Reyes-Prieto A."/>
            <person name="Armbrust E.V."/>
            <person name="Aves S.J."/>
            <person name="Beiko R.G."/>
            <person name="Coutinho P."/>
            <person name="Dacks J.B."/>
            <person name="Durnford D.G."/>
            <person name="Fast N.M."/>
            <person name="Green B.R."/>
            <person name="Grisdale C.J."/>
            <person name="Hempel F."/>
            <person name="Henrissat B."/>
            <person name="Hoppner M.P."/>
            <person name="Ishida K."/>
            <person name="Kim E."/>
            <person name="Koreny L."/>
            <person name="Kroth P.G."/>
            <person name="Liu Y."/>
            <person name="Malik S.B."/>
            <person name="Maier U.G."/>
            <person name="McRose D."/>
            <person name="Mock T."/>
            <person name="Neilson J.A."/>
            <person name="Onodera N.T."/>
            <person name="Poole A.M."/>
            <person name="Pritham E.J."/>
            <person name="Richards T.A."/>
            <person name="Rocap G."/>
            <person name="Roy S.W."/>
            <person name="Sarai C."/>
            <person name="Schaack S."/>
            <person name="Shirato S."/>
            <person name="Slamovits C.H."/>
            <person name="Spencer D.F."/>
            <person name="Suzuki S."/>
            <person name="Worden A.Z."/>
            <person name="Zauner S."/>
            <person name="Barry K."/>
            <person name="Bell C."/>
            <person name="Bharti A.K."/>
            <person name="Crow J.A."/>
            <person name="Grimwood J."/>
            <person name="Kramer R."/>
            <person name="Lindquist E."/>
            <person name="Lucas S."/>
            <person name="Salamov A."/>
            <person name="McFadden G.I."/>
            <person name="Lane C.E."/>
            <person name="Keeling P.J."/>
            <person name="Gray M.W."/>
            <person name="Grigoriev I.V."/>
            <person name="Archibald J.M."/>
        </authorList>
    </citation>
    <scope>NUCLEOTIDE SEQUENCE</scope>
    <source>
        <strain evidence="2 4">CCMP2712</strain>
    </source>
</reference>
<dbReference type="Proteomes" id="UP000011087">
    <property type="component" value="Unassembled WGS sequence"/>
</dbReference>
<dbReference type="SUPFAM" id="SSF158997">
    <property type="entry name" value="Trm112p-like"/>
    <property type="match status" value="1"/>
</dbReference>
<dbReference type="PANTHER" id="PTHR12773:SF0">
    <property type="entry name" value="MULTIFUNCTIONAL METHYLTRANSFERASE SUBUNIT TRM112-LIKE PROTEIN"/>
    <property type="match status" value="1"/>
</dbReference>
<dbReference type="InterPro" id="IPR039127">
    <property type="entry name" value="Trm112"/>
</dbReference>
<organism evidence="2">
    <name type="scientific">Guillardia theta (strain CCMP2712)</name>
    <name type="common">Cryptophyte</name>
    <dbReference type="NCBI Taxonomy" id="905079"/>
    <lineage>
        <taxon>Eukaryota</taxon>
        <taxon>Cryptophyceae</taxon>
        <taxon>Pyrenomonadales</taxon>
        <taxon>Geminigeraceae</taxon>
        <taxon>Guillardia</taxon>
    </lineage>
</organism>
<comment type="similarity">
    <text evidence="1">Belongs to the TRM112 family.</text>
</comment>
<evidence type="ECO:0000256" key="1">
    <source>
        <dbReference type="ARBA" id="ARBA00007980"/>
    </source>
</evidence>
<dbReference type="GeneID" id="17311638"/>
<proteinExistence type="inferred from homology"/>
<dbReference type="GO" id="GO:0070476">
    <property type="term" value="P:rRNA (guanine-N7)-methylation"/>
    <property type="evidence" value="ECO:0007669"/>
    <property type="project" value="TreeGrafter"/>
</dbReference>
<dbReference type="OMA" id="THNMMAC"/>
<dbReference type="PaxDb" id="55529-EKX54959"/>
<reference evidence="4" key="2">
    <citation type="submission" date="2012-11" db="EMBL/GenBank/DDBJ databases">
        <authorList>
            <person name="Kuo A."/>
            <person name="Curtis B.A."/>
            <person name="Tanifuji G."/>
            <person name="Burki F."/>
            <person name="Gruber A."/>
            <person name="Irimia M."/>
            <person name="Maruyama S."/>
            <person name="Arias M.C."/>
            <person name="Ball S.G."/>
            <person name="Gile G.H."/>
            <person name="Hirakawa Y."/>
            <person name="Hopkins J.F."/>
            <person name="Rensing S.A."/>
            <person name="Schmutz J."/>
            <person name="Symeonidi A."/>
            <person name="Elias M."/>
            <person name="Eveleigh R.J."/>
            <person name="Herman E.K."/>
            <person name="Klute M.J."/>
            <person name="Nakayama T."/>
            <person name="Obornik M."/>
            <person name="Reyes-Prieto A."/>
            <person name="Armbrust E.V."/>
            <person name="Aves S.J."/>
            <person name="Beiko R.G."/>
            <person name="Coutinho P."/>
            <person name="Dacks J.B."/>
            <person name="Durnford D.G."/>
            <person name="Fast N.M."/>
            <person name="Green B.R."/>
            <person name="Grisdale C."/>
            <person name="Hempe F."/>
            <person name="Henrissat B."/>
            <person name="Hoppner M.P."/>
            <person name="Ishida K.-I."/>
            <person name="Kim E."/>
            <person name="Koreny L."/>
            <person name="Kroth P.G."/>
            <person name="Liu Y."/>
            <person name="Malik S.-B."/>
            <person name="Maier U.G."/>
            <person name="McRose D."/>
            <person name="Mock T."/>
            <person name="Neilson J.A."/>
            <person name="Onodera N.T."/>
            <person name="Poole A.M."/>
            <person name="Pritham E.J."/>
            <person name="Richards T.A."/>
            <person name="Rocap G."/>
            <person name="Roy S.W."/>
            <person name="Sarai C."/>
            <person name="Schaack S."/>
            <person name="Shirato S."/>
            <person name="Slamovits C.H."/>
            <person name="Spencer D.F."/>
            <person name="Suzuki S."/>
            <person name="Worden A.Z."/>
            <person name="Zauner S."/>
            <person name="Barry K."/>
            <person name="Bell C."/>
            <person name="Bharti A.K."/>
            <person name="Crow J.A."/>
            <person name="Grimwood J."/>
            <person name="Kramer R."/>
            <person name="Lindquist E."/>
            <person name="Lucas S."/>
            <person name="Salamov A."/>
            <person name="McFadden G.I."/>
            <person name="Lane C.E."/>
            <person name="Keeling P.J."/>
            <person name="Gray M.W."/>
            <person name="Grigoriev I.V."/>
            <person name="Archibald J.M."/>
        </authorList>
    </citation>
    <scope>NUCLEOTIDE SEQUENCE</scope>
    <source>
        <strain evidence="4">CCMP2712</strain>
    </source>
</reference>
<dbReference type="HOGENOM" id="CLU_086140_2_1_1"/>
<dbReference type="KEGG" id="gtt:GUITHDRAFT_62907"/>
<name>L1K2X8_GUITC</name>
<evidence type="ECO:0000313" key="4">
    <source>
        <dbReference type="Proteomes" id="UP000011087"/>
    </source>
</evidence>
<protein>
    <recommendedName>
        <fullName evidence="5">Multifunctional methyltransferase subunit TRM112-like protein</fullName>
    </recommendedName>
</protein>
<dbReference type="Gene3D" id="2.20.25.10">
    <property type="match status" value="1"/>
</dbReference>
<dbReference type="AlphaFoldDB" id="L1K2X8"/>
<dbReference type="CDD" id="cd21089">
    <property type="entry name" value="Trm112-like"/>
    <property type="match status" value="1"/>
</dbReference>
<dbReference type="RefSeq" id="XP_005841939.1">
    <property type="nucleotide sequence ID" value="XM_005841882.1"/>
</dbReference>
<dbReference type="InterPro" id="IPR005651">
    <property type="entry name" value="Trm112-like"/>
</dbReference>
<evidence type="ECO:0000313" key="2">
    <source>
        <dbReference type="EMBL" id="EKX54959.1"/>
    </source>
</evidence>
<dbReference type="Pfam" id="PF03966">
    <property type="entry name" value="Trm112p"/>
    <property type="match status" value="1"/>
</dbReference>
<dbReference type="EMBL" id="JH992966">
    <property type="protein sequence ID" value="EKX54959.1"/>
    <property type="molecule type" value="Genomic_DNA"/>
</dbReference>
<evidence type="ECO:0008006" key="5">
    <source>
        <dbReference type="Google" id="ProtNLM"/>
    </source>
</evidence>
<reference evidence="3" key="3">
    <citation type="submission" date="2015-06" db="UniProtKB">
        <authorList>
            <consortium name="EnsemblProtists"/>
        </authorList>
    </citation>
    <scope>IDENTIFICATION</scope>
</reference>
<evidence type="ECO:0000313" key="3">
    <source>
        <dbReference type="EnsemblProtists" id="EKX54959"/>
    </source>
</evidence>
<dbReference type="STRING" id="905079.L1K2X8"/>
<gene>
    <name evidence="2" type="ORF">GUITHDRAFT_62907</name>
</gene>
<sequence length="123" mass="13915">MILLTHNMLASPMKEASKQLHLKIECEEKVEKEQEYNADFLNRMIERIDWNSFCAAAQSLDVGNGLPESKEQVDSSNEEQMKKIHHALMEVDVVKGSLVCTETGRKFPIAAGIPNMLLNQDEL</sequence>
<dbReference type="eggNOG" id="KOG1088">
    <property type="taxonomic scope" value="Eukaryota"/>
</dbReference>
<accession>L1K2X8</accession>
<keyword evidence="4" id="KW-1185">Reference proteome</keyword>
<dbReference type="PANTHER" id="PTHR12773">
    <property type="entry name" value="UPF0315 PROTEIN-RELATED"/>
    <property type="match status" value="1"/>
</dbReference>